<proteinExistence type="predicted"/>
<dbReference type="InterPro" id="IPR051908">
    <property type="entry name" value="Ribosomal_N-acetyltransferase"/>
</dbReference>
<dbReference type="Pfam" id="PF13302">
    <property type="entry name" value="Acetyltransf_3"/>
    <property type="match status" value="1"/>
</dbReference>
<keyword evidence="3" id="KW-1185">Reference proteome</keyword>
<reference evidence="2 3" key="1">
    <citation type="submission" date="2016-04" db="EMBL/GenBank/DDBJ databases">
        <title>Complete genome sequence of Dokdonella koreensis DS-123T.</title>
        <authorList>
            <person name="Kim J.F."/>
            <person name="Lee H."/>
            <person name="Kwak M.-J."/>
        </authorList>
    </citation>
    <scope>NUCLEOTIDE SEQUENCE [LARGE SCALE GENOMIC DNA]</scope>
    <source>
        <strain evidence="2 3">DS-123</strain>
    </source>
</reference>
<gene>
    <name evidence="2" type="ORF">I596_831</name>
</gene>
<dbReference type="PANTHER" id="PTHR43441:SF11">
    <property type="entry name" value="RIBOSOMAL-PROTEIN-SERINE ACETYLTRANSFERASE"/>
    <property type="match status" value="1"/>
</dbReference>
<dbReference type="EMBL" id="CP015249">
    <property type="protein sequence ID" value="ANB16867.1"/>
    <property type="molecule type" value="Genomic_DNA"/>
</dbReference>
<name>A0A160DRP4_9GAMM</name>
<keyword evidence="2" id="KW-0808">Transferase</keyword>
<dbReference type="RefSeq" id="WP_083965353.1">
    <property type="nucleotide sequence ID" value="NZ_CP015249.1"/>
</dbReference>
<feature type="domain" description="N-acetyltransferase" evidence="1">
    <location>
        <begin position="20"/>
        <end position="186"/>
    </location>
</feature>
<sequence>MSAAALPAVAALPLLAGPRLRLRQLQAADLPALFAVFSDPAVMRYWSHPPFATPDDARWYLADIEAGRVNRTLWQWGIARNEDDTVIGTVTVYAVDAGNRRAEIGYALGSAHWRRGYAEEALRTVLAHAFGPLGLARIEADIDPRNGPSCRLVEKLGFRCEGLLRERWYVGGEFAHSALYGLLAREFAGGASG</sequence>
<dbReference type="Gene3D" id="3.40.630.30">
    <property type="match status" value="1"/>
</dbReference>
<dbReference type="PROSITE" id="PS51186">
    <property type="entry name" value="GNAT"/>
    <property type="match status" value="1"/>
</dbReference>
<evidence type="ECO:0000259" key="1">
    <source>
        <dbReference type="PROSITE" id="PS51186"/>
    </source>
</evidence>
<evidence type="ECO:0000313" key="3">
    <source>
        <dbReference type="Proteomes" id="UP000076830"/>
    </source>
</evidence>
<dbReference type="GO" id="GO:1990189">
    <property type="term" value="F:protein N-terminal-serine acetyltransferase activity"/>
    <property type="evidence" value="ECO:0007669"/>
    <property type="project" value="TreeGrafter"/>
</dbReference>
<protein>
    <submittedName>
        <fullName evidence="2">N-acetyltransferase</fullName>
    </submittedName>
</protein>
<dbReference type="STRING" id="1300342.I596_831"/>
<dbReference type="InterPro" id="IPR000182">
    <property type="entry name" value="GNAT_dom"/>
</dbReference>
<dbReference type="PANTHER" id="PTHR43441">
    <property type="entry name" value="RIBOSOMAL-PROTEIN-SERINE ACETYLTRANSFERASE"/>
    <property type="match status" value="1"/>
</dbReference>
<dbReference type="Proteomes" id="UP000076830">
    <property type="component" value="Chromosome"/>
</dbReference>
<dbReference type="KEGG" id="dko:I596_831"/>
<dbReference type="InterPro" id="IPR016181">
    <property type="entry name" value="Acyl_CoA_acyltransferase"/>
</dbReference>
<dbReference type="AlphaFoldDB" id="A0A160DRP4"/>
<evidence type="ECO:0000313" key="2">
    <source>
        <dbReference type="EMBL" id="ANB16867.1"/>
    </source>
</evidence>
<organism evidence="2 3">
    <name type="scientific">Dokdonella koreensis DS-123</name>
    <dbReference type="NCBI Taxonomy" id="1300342"/>
    <lineage>
        <taxon>Bacteria</taxon>
        <taxon>Pseudomonadati</taxon>
        <taxon>Pseudomonadota</taxon>
        <taxon>Gammaproteobacteria</taxon>
        <taxon>Lysobacterales</taxon>
        <taxon>Rhodanobacteraceae</taxon>
        <taxon>Dokdonella</taxon>
    </lineage>
</organism>
<dbReference type="GO" id="GO:0008999">
    <property type="term" value="F:protein-N-terminal-alanine acetyltransferase activity"/>
    <property type="evidence" value="ECO:0007669"/>
    <property type="project" value="TreeGrafter"/>
</dbReference>
<dbReference type="CDD" id="cd04301">
    <property type="entry name" value="NAT_SF"/>
    <property type="match status" value="1"/>
</dbReference>
<dbReference type="GO" id="GO:0005737">
    <property type="term" value="C:cytoplasm"/>
    <property type="evidence" value="ECO:0007669"/>
    <property type="project" value="TreeGrafter"/>
</dbReference>
<dbReference type="OrthoDB" id="9801656at2"/>
<dbReference type="SUPFAM" id="SSF55729">
    <property type="entry name" value="Acyl-CoA N-acyltransferases (Nat)"/>
    <property type="match status" value="1"/>
</dbReference>
<dbReference type="PATRIC" id="fig|1300342.3.peg.816"/>
<accession>A0A160DRP4</accession>